<dbReference type="InterPro" id="IPR019475">
    <property type="entry name" value="DNA_primase_DnaB-bd"/>
</dbReference>
<dbReference type="GO" id="GO:0005737">
    <property type="term" value="C:cytoplasm"/>
    <property type="evidence" value="ECO:0007669"/>
    <property type="project" value="TreeGrafter"/>
</dbReference>
<dbReference type="PANTHER" id="PTHR30313:SF2">
    <property type="entry name" value="DNA PRIMASE"/>
    <property type="match status" value="1"/>
</dbReference>
<dbReference type="Gene3D" id="3.90.580.10">
    <property type="entry name" value="Zinc finger, CHC2-type domain"/>
    <property type="match status" value="1"/>
</dbReference>
<dbReference type="FunFam" id="3.90.580.10:FF:000001">
    <property type="entry name" value="DNA primase"/>
    <property type="match status" value="1"/>
</dbReference>
<evidence type="ECO:0000256" key="3">
    <source>
        <dbReference type="ARBA" id="ARBA00022679"/>
    </source>
</evidence>
<evidence type="ECO:0000313" key="17">
    <source>
        <dbReference type="Proteomes" id="UP000886724"/>
    </source>
</evidence>
<dbReference type="GO" id="GO:0003899">
    <property type="term" value="F:DNA-directed RNA polymerase activity"/>
    <property type="evidence" value="ECO:0007669"/>
    <property type="project" value="UniProtKB-UniRule"/>
</dbReference>
<evidence type="ECO:0000256" key="6">
    <source>
        <dbReference type="ARBA" id="ARBA00022723"/>
    </source>
</evidence>
<comment type="caution">
    <text evidence="16">The sequence shown here is derived from an EMBL/GenBank/DDBJ whole genome shotgun (WGS) entry which is preliminary data.</text>
</comment>
<dbReference type="CDD" id="cd03364">
    <property type="entry name" value="TOPRIM_DnaG_primases"/>
    <property type="match status" value="1"/>
</dbReference>
<evidence type="ECO:0000256" key="12">
    <source>
        <dbReference type="HAMAP-Rule" id="MF_00974"/>
    </source>
</evidence>
<evidence type="ECO:0000256" key="1">
    <source>
        <dbReference type="ARBA" id="ARBA00022478"/>
    </source>
</evidence>
<comment type="similarity">
    <text evidence="12 13">Belongs to the DnaG primase family.</text>
</comment>
<dbReference type="AlphaFoldDB" id="A0A9D1XMG8"/>
<comment type="function">
    <text evidence="12 13">RNA polymerase that catalyzes the synthesis of short RNA molecules used as primers for DNA polymerase during DNA replication.</text>
</comment>
<evidence type="ECO:0000256" key="5">
    <source>
        <dbReference type="ARBA" id="ARBA00022705"/>
    </source>
</evidence>
<dbReference type="InterPro" id="IPR016136">
    <property type="entry name" value="DNA_helicase_N/primase_C"/>
</dbReference>
<dbReference type="InterPro" id="IPR037068">
    <property type="entry name" value="DNA_primase_core_N_sf"/>
</dbReference>
<keyword evidence="5 12" id="KW-0235">DNA replication</keyword>
<evidence type="ECO:0000256" key="13">
    <source>
        <dbReference type="PIRNR" id="PIRNR002811"/>
    </source>
</evidence>
<evidence type="ECO:0000259" key="15">
    <source>
        <dbReference type="PROSITE" id="PS50880"/>
    </source>
</evidence>
<keyword evidence="10 12" id="KW-0238">DNA-binding</keyword>
<dbReference type="InterPro" id="IPR050219">
    <property type="entry name" value="DnaG_primase"/>
</dbReference>
<dbReference type="Gene3D" id="1.10.860.10">
    <property type="entry name" value="DNAb Helicase, Chain A"/>
    <property type="match status" value="1"/>
</dbReference>
<evidence type="ECO:0000256" key="10">
    <source>
        <dbReference type="ARBA" id="ARBA00023125"/>
    </source>
</evidence>
<dbReference type="PIRSF" id="PIRSF002811">
    <property type="entry name" value="DnaG"/>
    <property type="match status" value="1"/>
</dbReference>
<dbReference type="GO" id="GO:0000428">
    <property type="term" value="C:DNA-directed RNA polymerase complex"/>
    <property type="evidence" value="ECO:0007669"/>
    <property type="project" value="UniProtKB-KW"/>
</dbReference>
<dbReference type="Gene3D" id="3.40.1360.10">
    <property type="match status" value="1"/>
</dbReference>
<dbReference type="InterPro" id="IPR034151">
    <property type="entry name" value="TOPRIM_DnaG_bac"/>
</dbReference>
<evidence type="ECO:0000256" key="8">
    <source>
        <dbReference type="ARBA" id="ARBA00022833"/>
    </source>
</evidence>
<feature type="domain" description="Toprim" evidence="15">
    <location>
        <begin position="257"/>
        <end position="338"/>
    </location>
</feature>
<dbReference type="InterPro" id="IPR036977">
    <property type="entry name" value="DNA_primase_Znf_CHC2"/>
</dbReference>
<dbReference type="PROSITE" id="PS50880">
    <property type="entry name" value="TOPRIM"/>
    <property type="match status" value="1"/>
</dbReference>
<accession>A0A9D1XMG8</accession>
<dbReference type="InterPro" id="IPR006295">
    <property type="entry name" value="DNA_primase_DnaG"/>
</dbReference>
<comment type="catalytic activity">
    <reaction evidence="12">
        <text>ssDNA + n NTP = ssDNA/pppN(pN)n-1 hybrid + (n-1) diphosphate.</text>
        <dbReference type="EC" id="2.7.7.101"/>
    </reaction>
</comment>
<dbReference type="Pfam" id="PF01807">
    <property type="entry name" value="Zn_ribbon_DnaG"/>
    <property type="match status" value="1"/>
</dbReference>
<dbReference type="Gene3D" id="3.90.980.10">
    <property type="entry name" value="DNA primase, catalytic core, N-terminal domain"/>
    <property type="match status" value="1"/>
</dbReference>
<evidence type="ECO:0000256" key="11">
    <source>
        <dbReference type="ARBA" id="ARBA00023163"/>
    </source>
</evidence>
<dbReference type="InterPro" id="IPR013264">
    <property type="entry name" value="DNAG_N"/>
</dbReference>
<name>A0A9D1XMG8_9FIRM</name>
<evidence type="ECO:0000256" key="7">
    <source>
        <dbReference type="ARBA" id="ARBA00022771"/>
    </source>
</evidence>
<dbReference type="NCBIfam" id="TIGR01391">
    <property type="entry name" value="dnaG"/>
    <property type="match status" value="1"/>
</dbReference>
<dbReference type="GO" id="GO:0006269">
    <property type="term" value="P:DNA replication, synthesis of primer"/>
    <property type="evidence" value="ECO:0007669"/>
    <property type="project" value="UniProtKB-UniRule"/>
</dbReference>
<dbReference type="InterPro" id="IPR002694">
    <property type="entry name" value="Znf_CHC2"/>
</dbReference>
<comment type="cofactor">
    <cofactor evidence="12 13 14">
        <name>Zn(2+)</name>
        <dbReference type="ChEBI" id="CHEBI:29105"/>
    </cofactor>
    <text evidence="12 13 14">Binds 1 zinc ion per monomer.</text>
</comment>
<sequence>MPRLSPEKITEIRQSVDIVDVIGTYLPLQKKGRNYLALCPFHDDSNPSMSISPERQIYKCFVCDHAGNVFTFLKDYLKIPYIEAVKMVAQMGNVDISQYNLENRVKHVDEKLEPLFLMHEEANKIYRHYLTTKLALTAKEYLDKRQMDDEIIETFEIGYAPSNQILLKAFEKMNFDKVKMYESGLIIEAGNGYDRFVDRIMFPLHDALGRVVGFSGRIYQPSQNESKYMNSPESAIFIKGNTLYNYHRVGEATRQAGYVIITEGFMDVIAFYKAGIKNVLAIMGTALTNGHIQLLKRLTRTIYLCLDGDRAGRNATIKSMEILLQAGFKVKVIALPDGLDPDEFLNQQGQAALQVLVNNPLSALDFKMDYYYEMTNMNNYEDRKQYLEMIARDISNLDDIVDQDYYVQKLEKKSGFSKNIIEQLIYKNTMQIVNQVKQVNYPVKKQSTKLLDKYTQAQQDLLYYMMLDKNVALKYEAKIGFMIEDNYRIIASYIVDYYRQNPVLEIADFIDSIEDENLVQNIIEISQLELPELKDYQAIDDYIKVIKEKTVIMRKKELTDALANTFDPKQKAQILKEIIALKDKE</sequence>
<dbReference type="SMART" id="SM00400">
    <property type="entry name" value="ZnF_CHCC"/>
    <property type="match status" value="1"/>
</dbReference>
<reference evidence="16" key="2">
    <citation type="submission" date="2021-04" db="EMBL/GenBank/DDBJ databases">
        <authorList>
            <person name="Gilroy R."/>
        </authorList>
    </citation>
    <scope>NUCLEOTIDE SEQUENCE</scope>
    <source>
        <strain evidence="16">ChiGjej1B1-14440</strain>
    </source>
</reference>
<keyword evidence="8 12" id="KW-0862">Zinc</keyword>
<keyword evidence="9" id="KW-0460">Magnesium</keyword>
<evidence type="ECO:0000256" key="9">
    <source>
        <dbReference type="ARBA" id="ARBA00022842"/>
    </source>
</evidence>
<evidence type="ECO:0000256" key="4">
    <source>
        <dbReference type="ARBA" id="ARBA00022695"/>
    </source>
</evidence>
<evidence type="ECO:0000256" key="14">
    <source>
        <dbReference type="PIRSR" id="PIRSR002811-1"/>
    </source>
</evidence>
<comment type="subunit">
    <text evidence="12">Monomer. Interacts with DnaB.</text>
</comment>
<dbReference type="Pfam" id="PF08275">
    <property type="entry name" value="DNAG_N"/>
    <property type="match status" value="1"/>
</dbReference>
<dbReference type="SMART" id="SM00493">
    <property type="entry name" value="TOPRIM"/>
    <property type="match status" value="1"/>
</dbReference>
<dbReference type="HAMAP" id="MF_00974">
    <property type="entry name" value="DNA_primase_DnaG"/>
    <property type="match status" value="1"/>
</dbReference>
<keyword evidence="2 12" id="KW-0639">Primosome</keyword>
<feature type="zinc finger region" description="CHC2-type" evidence="12 14">
    <location>
        <begin position="39"/>
        <end position="63"/>
    </location>
</feature>
<dbReference type="EMBL" id="DXET01000221">
    <property type="protein sequence ID" value="HIX82248.1"/>
    <property type="molecule type" value="Genomic_DNA"/>
</dbReference>
<evidence type="ECO:0000256" key="2">
    <source>
        <dbReference type="ARBA" id="ARBA00022515"/>
    </source>
</evidence>
<organism evidence="16 17">
    <name type="scientific">Candidatus Erysipelatoclostridium merdavium</name>
    <dbReference type="NCBI Taxonomy" id="2838566"/>
    <lineage>
        <taxon>Bacteria</taxon>
        <taxon>Bacillati</taxon>
        <taxon>Bacillota</taxon>
        <taxon>Erysipelotrichia</taxon>
        <taxon>Erysipelotrichales</taxon>
        <taxon>Erysipelotrichales incertae sedis</taxon>
    </lineage>
</organism>
<protein>
    <recommendedName>
        <fullName evidence="12 13">DNA primase</fullName>
        <ecNumber evidence="12">2.7.7.101</ecNumber>
    </recommendedName>
</protein>
<dbReference type="InterPro" id="IPR006171">
    <property type="entry name" value="TOPRIM_dom"/>
</dbReference>
<dbReference type="InterPro" id="IPR030846">
    <property type="entry name" value="DnaG_bac"/>
</dbReference>
<dbReference type="SUPFAM" id="SSF57783">
    <property type="entry name" value="Zinc beta-ribbon"/>
    <property type="match status" value="1"/>
</dbReference>
<dbReference type="GO" id="GO:0008270">
    <property type="term" value="F:zinc ion binding"/>
    <property type="evidence" value="ECO:0007669"/>
    <property type="project" value="UniProtKB-UniRule"/>
</dbReference>
<dbReference type="Pfam" id="PF13155">
    <property type="entry name" value="Toprim_2"/>
    <property type="match status" value="1"/>
</dbReference>
<dbReference type="EC" id="2.7.7.101" evidence="12"/>
<keyword evidence="1 12" id="KW-0240">DNA-directed RNA polymerase</keyword>
<dbReference type="SUPFAM" id="SSF56731">
    <property type="entry name" value="DNA primase core"/>
    <property type="match status" value="1"/>
</dbReference>
<proteinExistence type="inferred from homology"/>
<keyword evidence="7 12" id="KW-0863">Zinc-finger</keyword>
<dbReference type="PANTHER" id="PTHR30313">
    <property type="entry name" value="DNA PRIMASE"/>
    <property type="match status" value="1"/>
</dbReference>
<keyword evidence="6 12" id="KW-0479">Metal-binding</keyword>
<reference evidence="16" key="1">
    <citation type="journal article" date="2021" name="PeerJ">
        <title>Extensive microbial diversity within the chicken gut microbiome revealed by metagenomics and culture.</title>
        <authorList>
            <person name="Gilroy R."/>
            <person name="Ravi A."/>
            <person name="Getino M."/>
            <person name="Pursley I."/>
            <person name="Horton D.L."/>
            <person name="Alikhan N.F."/>
            <person name="Baker D."/>
            <person name="Gharbi K."/>
            <person name="Hall N."/>
            <person name="Watson M."/>
            <person name="Adriaenssens E.M."/>
            <person name="Foster-Nyarko E."/>
            <person name="Jarju S."/>
            <person name="Secka A."/>
            <person name="Antonio M."/>
            <person name="Oren A."/>
            <person name="Chaudhuri R.R."/>
            <person name="La Ragione R."/>
            <person name="Hildebrand F."/>
            <person name="Pallen M.J."/>
        </authorList>
    </citation>
    <scope>NUCLEOTIDE SEQUENCE</scope>
    <source>
        <strain evidence="16">ChiGjej1B1-14440</strain>
    </source>
</reference>
<comment type="domain">
    <text evidence="12">Contains an N-terminal zinc-binding domain, a central core domain that contains the primase activity, and a C-terminal DnaB-binding domain.</text>
</comment>
<keyword evidence="3 12" id="KW-0808">Transferase</keyword>
<dbReference type="GO" id="GO:1990077">
    <property type="term" value="C:primosome complex"/>
    <property type="evidence" value="ECO:0007669"/>
    <property type="project" value="UniProtKB-KW"/>
</dbReference>
<dbReference type="GO" id="GO:0003677">
    <property type="term" value="F:DNA binding"/>
    <property type="evidence" value="ECO:0007669"/>
    <property type="project" value="UniProtKB-KW"/>
</dbReference>
<evidence type="ECO:0000313" key="16">
    <source>
        <dbReference type="EMBL" id="HIX82248.1"/>
    </source>
</evidence>
<dbReference type="Proteomes" id="UP000886724">
    <property type="component" value="Unassembled WGS sequence"/>
</dbReference>
<keyword evidence="11 12" id="KW-0804">Transcription</keyword>
<gene>
    <name evidence="12 16" type="primary">dnaG</name>
    <name evidence="16" type="ORF">H9980_09820</name>
</gene>
<keyword evidence="4 12" id="KW-0548">Nucleotidyltransferase</keyword>
<dbReference type="Pfam" id="PF10410">
    <property type="entry name" value="DnaB_bind"/>
    <property type="match status" value="1"/>
</dbReference>